<protein>
    <recommendedName>
        <fullName evidence="10">Serine incorporator</fullName>
    </recommendedName>
</protein>
<evidence type="ECO:0008006" key="10">
    <source>
        <dbReference type="Google" id="ProtNLM"/>
    </source>
</evidence>
<feature type="transmembrane region" description="Helical" evidence="7">
    <location>
        <begin position="121"/>
        <end position="144"/>
    </location>
</feature>
<feature type="transmembrane region" description="Helical" evidence="7">
    <location>
        <begin position="266"/>
        <end position="284"/>
    </location>
</feature>
<dbReference type="AlphaFoldDB" id="A7RID6"/>
<dbReference type="HOGENOM" id="CLU_029574_5_0_1"/>
<dbReference type="eggNOG" id="KOG2592">
    <property type="taxonomic scope" value="Eukaryota"/>
</dbReference>
<evidence type="ECO:0000256" key="5">
    <source>
        <dbReference type="ARBA" id="ARBA00023136"/>
    </source>
</evidence>
<dbReference type="PhylomeDB" id="A7RID6"/>
<evidence type="ECO:0000256" key="2">
    <source>
        <dbReference type="ARBA" id="ARBA00006665"/>
    </source>
</evidence>
<comment type="subcellular location">
    <subcellularLocation>
        <location evidence="1">Membrane</location>
        <topology evidence="1">Multi-pass membrane protein</topology>
    </subcellularLocation>
</comment>
<feature type="region of interest" description="Disordered" evidence="6">
    <location>
        <begin position="1"/>
        <end position="26"/>
    </location>
</feature>
<keyword evidence="9" id="KW-1185">Reference proteome</keyword>
<name>A7RID6_NEMVE</name>
<organism evidence="8 9">
    <name type="scientific">Nematostella vectensis</name>
    <name type="common">Starlet sea anemone</name>
    <dbReference type="NCBI Taxonomy" id="45351"/>
    <lineage>
        <taxon>Eukaryota</taxon>
        <taxon>Metazoa</taxon>
        <taxon>Cnidaria</taxon>
        <taxon>Anthozoa</taxon>
        <taxon>Hexacorallia</taxon>
        <taxon>Actiniaria</taxon>
        <taxon>Edwardsiidae</taxon>
        <taxon>Nematostella</taxon>
    </lineage>
</organism>
<dbReference type="OrthoDB" id="5963193at2759"/>
<dbReference type="GO" id="GO:0016020">
    <property type="term" value="C:membrane"/>
    <property type="evidence" value="ECO:0000318"/>
    <property type="project" value="GO_Central"/>
</dbReference>
<dbReference type="OMA" id="KQTHETH"/>
<feature type="transmembrane region" description="Helical" evidence="7">
    <location>
        <begin position="75"/>
        <end position="93"/>
    </location>
</feature>
<feature type="transmembrane region" description="Helical" evidence="7">
    <location>
        <begin position="296"/>
        <end position="315"/>
    </location>
</feature>
<feature type="transmembrane region" description="Helical" evidence="7">
    <location>
        <begin position="156"/>
        <end position="175"/>
    </location>
</feature>
<gene>
    <name evidence="8" type="ORF">NEMVEDRAFT_v1g238501</name>
</gene>
<dbReference type="Pfam" id="PF03348">
    <property type="entry name" value="Serinc"/>
    <property type="match status" value="1"/>
</dbReference>
<keyword evidence="3 7" id="KW-0812">Transmembrane</keyword>
<dbReference type="PANTHER" id="PTHR10383:SF9">
    <property type="entry name" value="SERINE INCORPORATOR, ISOFORM F"/>
    <property type="match status" value="1"/>
</dbReference>
<dbReference type="KEGG" id="nve:5520942"/>
<accession>A7RID6</accession>
<evidence type="ECO:0000313" key="9">
    <source>
        <dbReference type="Proteomes" id="UP000001593"/>
    </source>
</evidence>
<keyword evidence="5 7" id="KW-0472">Membrane</keyword>
<comment type="similarity">
    <text evidence="2">Belongs to the TDE1 family.</text>
</comment>
<evidence type="ECO:0000256" key="3">
    <source>
        <dbReference type="ARBA" id="ARBA00022692"/>
    </source>
</evidence>
<dbReference type="Proteomes" id="UP000001593">
    <property type="component" value="Unassembled WGS sequence"/>
</dbReference>
<feature type="transmembrane region" description="Helical" evidence="7">
    <location>
        <begin position="230"/>
        <end position="254"/>
    </location>
</feature>
<evidence type="ECO:0000256" key="1">
    <source>
        <dbReference type="ARBA" id="ARBA00004141"/>
    </source>
</evidence>
<evidence type="ECO:0000256" key="7">
    <source>
        <dbReference type="SAM" id="Phobius"/>
    </source>
</evidence>
<dbReference type="InParanoid" id="A7RID6"/>
<evidence type="ECO:0000256" key="6">
    <source>
        <dbReference type="SAM" id="MobiDB-lite"/>
    </source>
</evidence>
<reference evidence="8 9" key="1">
    <citation type="journal article" date="2007" name="Science">
        <title>Sea anemone genome reveals ancestral eumetazoan gene repertoire and genomic organization.</title>
        <authorList>
            <person name="Putnam N.H."/>
            <person name="Srivastava M."/>
            <person name="Hellsten U."/>
            <person name="Dirks B."/>
            <person name="Chapman J."/>
            <person name="Salamov A."/>
            <person name="Terry A."/>
            <person name="Shapiro H."/>
            <person name="Lindquist E."/>
            <person name="Kapitonov V.V."/>
            <person name="Jurka J."/>
            <person name="Genikhovich G."/>
            <person name="Grigoriev I.V."/>
            <person name="Lucas S.M."/>
            <person name="Steele R.E."/>
            <person name="Finnerty J.R."/>
            <person name="Technau U."/>
            <person name="Martindale M.Q."/>
            <person name="Rokhsar D.S."/>
        </authorList>
    </citation>
    <scope>NUCLEOTIDE SEQUENCE [LARGE SCALE GENOMIC DNA]</scope>
    <source>
        <strain evidence="9">CH2 X CH6</strain>
    </source>
</reference>
<feature type="transmembrane region" description="Helical" evidence="7">
    <location>
        <begin position="455"/>
        <end position="478"/>
    </location>
</feature>
<proteinExistence type="inferred from homology"/>
<evidence type="ECO:0000256" key="4">
    <source>
        <dbReference type="ARBA" id="ARBA00022989"/>
    </source>
</evidence>
<feature type="transmembrane region" description="Helical" evidence="7">
    <location>
        <begin position="187"/>
        <end position="209"/>
    </location>
</feature>
<sequence>MEDGSGALSPDYYPRPNEEEVEREAASEQKRTTRAWNVLCVLCIKLDAALCCGFILCRTCLASCFQLRQSAFTRVAYIGFLLGGCLISCFMLAPQTHLLLGDRFCQRITYFACDTLRGYSAVYRVLSAIAVFFFILALLMFGLTSSRGWRARANNGLWAIKILLLSILTFAFLFIPHSEYTGEIWMFFGLNGGFTFIILQFMLLIDLVHCWNTSCVERLDSCSSYSRARVLYCVLWIPTILLFTASVISVVLFFHLYAGTGCRNNTFFICFNVYICLAATYISVNPVVQEARPRSGLLQAAVTTSYNTYVTWLALSNAPDKVCNPSESYLYPGSPFQNLQLLIGLGFMFFILLCFSLRRVKPPQYGKIKLFSGKQKEVVPDTEGCSPSRPHPRQGDGGKLLIEDELNGVEYSYSFFHTLLCLAALYSMMTITDWYRPEEGEHLSVKLISGWGAVWIRLSAGIFSVFIYIWTLVAPVMFPNSYKDLVFFQFMLRVEE</sequence>
<keyword evidence="4 7" id="KW-1133">Transmembrane helix</keyword>
<dbReference type="InterPro" id="IPR005016">
    <property type="entry name" value="TDE1/TMS"/>
</dbReference>
<dbReference type="PANTHER" id="PTHR10383">
    <property type="entry name" value="SERINE INCORPORATOR"/>
    <property type="match status" value="1"/>
</dbReference>
<evidence type="ECO:0000313" key="8">
    <source>
        <dbReference type="EMBL" id="EDO48792.1"/>
    </source>
</evidence>
<feature type="transmembrane region" description="Helical" evidence="7">
    <location>
        <begin position="415"/>
        <end position="435"/>
    </location>
</feature>
<feature type="transmembrane region" description="Helical" evidence="7">
    <location>
        <begin position="335"/>
        <end position="357"/>
    </location>
</feature>
<dbReference type="EMBL" id="DS469512">
    <property type="protein sequence ID" value="EDO48792.1"/>
    <property type="molecule type" value="Genomic_DNA"/>
</dbReference>